<dbReference type="GO" id="GO:0016020">
    <property type="term" value="C:membrane"/>
    <property type="evidence" value="ECO:0007669"/>
    <property type="project" value="UniProtKB-SubCell"/>
</dbReference>
<dbReference type="Gene3D" id="2.30.30.60">
    <property type="match status" value="1"/>
</dbReference>
<feature type="transmembrane region" description="Helical" evidence="5">
    <location>
        <begin position="21"/>
        <end position="39"/>
    </location>
</feature>
<keyword evidence="4 5" id="KW-0472">Membrane</keyword>
<reference evidence="7 8" key="1">
    <citation type="submission" date="2019-08" db="EMBL/GenBank/DDBJ databases">
        <title>Genome of Vicingus serpentipes NCIMB 15042.</title>
        <authorList>
            <person name="Bowman J.P."/>
        </authorList>
    </citation>
    <scope>NUCLEOTIDE SEQUENCE [LARGE SCALE GENOMIC DNA]</scope>
    <source>
        <strain evidence="7 8">NCIMB 15042</strain>
    </source>
</reference>
<sequence>MQRSIMMEKINAWINNPITQRLIFIGIGVLIILIAAQLVKKGLNNTVKSNDNKYKARKAVGLISYIFIIALVLFVYSDKLGNVGVALGVAGAGVAFALQELIITLAGWLNIVVSGNVLVGQRVKIGEIKGDIIDISIMRTTIMEVGEWVDGDLYNGCIVSVANSFVFKENVHNYSAEYPFLWDELTIPIRTESDYKKAKELFTNVLISICGDYATKSQSQWKELSNKFKVEEAQVQPMVTLKFDESWITFTLRYIVDYKKRRGTKDLIYTTLLDEIAKYDDIIMIASAAIEVTNIKVDKQN</sequence>
<dbReference type="EMBL" id="VOOS01000004">
    <property type="protein sequence ID" value="TXB64567.1"/>
    <property type="molecule type" value="Genomic_DNA"/>
</dbReference>
<name>A0A5C6RQV7_9FLAO</name>
<gene>
    <name evidence="7" type="ORF">FRY74_08935</name>
</gene>
<dbReference type="PANTHER" id="PTHR30566">
    <property type="entry name" value="YNAI-RELATED MECHANOSENSITIVE ION CHANNEL"/>
    <property type="match status" value="1"/>
</dbReference>
<comment type="subcellular location">
    <subcellularLocation>
        <location evidence="1">Membrane</location>
    </subcellularLocation>
</comment>
<accession>A0A5C6RQV7</accession>
<dbReference type="AlphaFoldDB" id="A0A5C6RQV7"/>
<dbReference type="RefSeq" id="WP_147100671.1">
    <property type="nucleotide sequence ID" value="NZ_VOOS01000004.1"/>
</dbReference>
<organism evidence="7 8">
    <name type="scientific">Vicingus serpentipes</name>
    <dbReference type="NCBI Taxonomy" id="1926625"/>
    <lineage>
        <taxon>Bacteria</taxon>
        <taxon>Pseudomonadati</taxon>
        <taxon>Bacteroidota</taxon>
        <taxon>Flavobacteriia</taxon>
        <taxon>Flavobacteriales</taxon>
        <taxon>Vicingaceae</taxon>
        <taxon>Vicingus</taxon>
    </lineage>
</organism>
<evidence type="ECO:0000256" key="2">
    <source>
        <dbReference type="ARBA" id="ARBA00022692"/>
    </source>
</evidence>
<dbReference type="OrthoDB" id="9809206at2"/>
<proteinExistence type="predicted"/>
<keyword evidence="8" id="KW-1185">Reference proteome</keyword>
<dbReference type="InterPro" id="IPR010920">
    <property type="entry name" value="LSM_dom_sf"/>
</dbReference>
<dbReference type="InterPro" id="IPR006685">
    <property type="entry name" value="MscS_channel_2nd"/>
</dbReference>
<evidence type="ECO:0000256" key="1">
    <source>
        <dbReference type="ARBA" id="ARBA00004370"/>
    </source>
</evidence>
<evidence type="ECO:0000259" key="6">
    <source>
        <dbReference type="Pfam" id="PF00924"/>
    </source>
</evidence>
<evidence type="ECO:0000313" key="8">
    <source>
        <dbReference type="Proteomes" id="UP000321721"/>
    </source>
</evidence>
<dbReference type="PANTHER" id="PTHR30566:SF5">
    <property type="entry name" value="MECHANOSENSITIVE ION CHANNEL PROTEIN 1, MITOCHONDRIAL-RELATED"/>
    <property type="match status" value="1"/>
</dbReference>
<evidence type="ECO:0000313" key="7">
    <source>
        <dbReference type="EMBL" id="TXB64567.1"/>
    </source>
</evidence>
<dbReference type="Pfam" id="PF00924">
    <property type="entry name" value="MS_channel_2nd"/>
    <property type="match status" value="1"/>
</dbReference>
<dbReference type="Proteomes" id="UP000321721">
    <property type="component" value="Unassembled WGS sequence"/>
</dbReference>
<keyword evidence="2 5" id="KW-0812">Transmembrane</keyword>
<comment type="caution">
    <text evidence="7">The sequence shown here is derived from an EMBL/GenBank/DDBJ whole genome shotgun (WGS) entry which is preliminary data.</text>
</comment>
<evidence type="ECO:0000256" key="3">
    <source>
        <dbReference type="ARBA" id="ARBA00022989"/>
    </source>
</evidence>
<dbReference type="GO" id="GO:0008381">
    <property type="term" value="F:mechanosensitive monoatomic ion channel activity"/>
    <property type="evidence" value="ECO:0007669"/>
    <property type="project" value="UniProtKB-ARBA"/>
</dbReference>
<dbReference type="SUPFAM" id="SSF50182">
    <property type="entry name" value="Sm-like ribonucleoproteins"/>
    <property type="match status" value="1"/>
</dbReference>
<protein>
    <submittedName>
        <fullName evidence="7">Mechanosensitive ion channel</fullName>
    </submittedName>
</protein>
<feature type="transmembrane region" description="Helical" evidence="5">
    <location>
        <begin position="83"/>
        <end position="109"/>
    </location>
</feature>
<keyword evidence="3 5" id="KW-1133">Transmembrane helix</keyword>
<evidence type="ECO:0000256" key="5">
    <source>
        <dbReference type="SAM" id="Phobius"/>
    </source>
</evidence>
<evidence type="ECO:0000256" key="4">
    <source>
        <dbReference type="ARBA" id="ARBA00023136"/>
    </source>
</evidence>
<dbReference type="InterPro" id="IPR023408">
    <property type="entry name" value="MscS_beta-dom_sf"/>
</dbReference>
<feature type="transmembrane region" description="Helical" evidence="5">
    <location>
        <begin position="59"/>
        <end position="76"/>
    </location>
</feature>
<feature type="domain" description="Mechanosensitive ion channel MscS" evidence="6">
    <location>
        <begin position="104"/>
        <end position="175"/>
    </location>
</feature>